<feature type="region of interest" description="Disordered" evidence="1">
    <location>
        <begin position="1"/>
        <end position="25"/>
    </location>
</feature>
<accession>V6TY83</accession>
<evidence type="ECO:0000256" key="1">
    <source>
        <dbReference type="SAM" id="MobiDB-lite"/>
    </source>
</evidence>
<organism evidence="2 3">
    <name type="scientific">Giardia intestinalis</name>
    <name type="common">Giardia lamblia</name>
    <dbReference type="NCBI Taxonomy" id="5741"/>
    <lineage>
        <taxon>Eukaryota</taxon>
        <taxon>Metamonada</taxon>
        <taxon>Diplomonadida</taxon>
        <taxon>Hexamitidae</taxon>
        <taxon>Giardiinae</taxon>
        <taxon>Giardia</taxon>
    </lineage>
</organism>
<protein>
    <submittedName>
        <fullName evidence="2">Uncharacterized protein</fullName>
    </submittedName>
</protein>
<reference evidence="3" key="1">
    <citation type="submission" date="2012-02" db="EMBL/GenBank/DDBJ databases">
        <title>Genome sequencing of Giardia lamblia Genotypes A2 and B isolates (DH and GS) and comparative analysis with the genomes of Genotypes A1 and E (WB and Pig).</title>
        <authorList>
            <person name="Adam R."/>
            <person name="Dahlstrom E."/>
            <person name="Martens C."/>
            <person name="Bruno D."/>
            <person name="Barbian K."/>
            <person name="Porcella S.F."/>
            <person name="Nash T."/>
        </authorList>
    </citation>
    <scope>NUCLEOTIDE SEQUENCE</scope>
    <source>
        <strain evidence="3">GS</strain>
    </source>
</reference>
<dbReference type="AlphaFoldDB" id="V6TY83"/>
<evidence type="ECO:0000313" key="3">
    <source>
        <dbReference type="Proteomes" id="UP000018040"/>
    </source>
</evidence>
<name>V6TY83_GIAIN</name>
<comment type="caution">
    <text evidence="2">The sequence shown here is derived from an EMBL/GenBank/DDBJ whole genome shotgun (WGS) entry which is preliminary data.</text>
</comment>
<feature type="compositionally biased region" description="Polar residues" evidence="1">
    <location>
        <begin position="1"/>
        <end position="12"/>
    </location>
</feature>
<gene>
    <name evidence="2" type="ORF">GSB_154297</name>
</gene>
<reference evidence="2 3" key="2">
    <citation type="journal article" date="2013" name="Genome Biol. Evol.">
        <title>Genome sequencing of Giardia lamblia genotypes A2 and B isolates (DH and GS) and comparative analysis with the genomes of genotypes A1 and E (WB and Pig).</title>
        <authorList>
            <person name="Adam R.D."/>
            <person name="Dahlstrom E.W."/>
            <person name="Martens C.A."/>
            <person name="Bruno D.P."/>
            <person name="Barbian K.D."/>
            <person name="Ricklefs S.M."/>
            <person name="Hernandez M.M."/>
            <person name="Narla N.P."/>
            <person name="Patel R.B."/>
            <person name="Porcella S.F."/>
            <person name="Nash T.E."/>
        </authorList>
    </citation>
    <scope>NUCLEOTIDE SEQUENCE [LARGE SCALE GENOMIC DNA]</scope>
    <source>
        <strain evidence="2 3">GS</strain>
    </source>
</reference>
<dbReference type="Proteomes" id="UP000018040">
    <property type="component" value="Unassembled WGS sequence"/>
</dbReference>
<dbReference type="EMBL" id="AHHH01000101">
    <property type="protein sequence ID" value="ESU41970.1"/>
    <property type="molecule type" value="Genomic_DNA"/>
</dbReference>
<proteinExistence type="predicted"/>
<sequence>MRVASDSGSSKLITERTAGRSRPRAKLSVARTIVAGHSSRDSLEIAGTDSKLGLRKTCPGDQHYPISKLPVNLDHYQKQQVGDSLHGVPGVDEDNAGQCRWKNYDPRNLYIATKQLSHSLLTGTVGDKAGLVNR</sequence>
<evidence type="ECO:0000313" key="2">
    <source>
        <dbReference type="EMBL" id="ESU41970.1"/>
    </source>
</evidence>